<evidence type="ECO:0000313" key="3">
    <source>
        <dbReference type="EMBL" id="MCU4974890.1"/>
    </source>
</evidence>
<evidence type="ECO:0000259" key="1">
    <source>
        <dbReference type="Pfam" id="PF00534"/>
    </source>
</evidence>
<name>A0ABT2QIY0_9EURY</name>
<dbReference type="EMBL" id="JAOPKB010000014">
    <property type="protein sequence ID" value="MCU4974890.1"/>
    <property type="molecule type" value="Genomic_DNA"/>
</dbReference>
<dbReference type="InterPro" id="IPR001296">
    <property type="entry name" value="Glyco_trans_1"/>
</dbReference>
<gene>
    <name evidence="3" type="ORF">OB955_19405</name>
</gene>
<protein>
    <submittedName>
        <fullName evidence="3">Glycosyltransferase family 4 protein</fullName>
    </submittedName>
</protein>
<evidence type="ECO:0000313" key="4">
    <source>
        <dbReference type="Proteomes" id="UP001320972"/>
    </source>
</evidence>
<proteinExistence type="predicted"/>
<accession>A0ABT2QIY0</accession>
<dbReference type="Gene3D" id="3.40.50.2000">
    <property type="entry name" value="Glycogen Phosphorylase B"/>
    <property type="match status" value="2"/>
</dbReference>
<dbReference type="CDD" id="cd03801">
    <property type="entry name" value="GT4_PimA-like"/>
    <property type="match status" value="1"/>
</dbReference>
<dbReference type="InterPro" id="IPR028098">
    <property type="entry name" value="Glyco_trans_4-like_N"/>
</dbReference>
<evidence type="ECO:0000259" key="2">
    <source>
        <dbReference type="Pfam" id="PF13439"/>
    </source>
</evidence>
<dbReference type="Proteomes" id="UP001320972">
    <property type="component" value="Unassembled WGS sequence"/>
</dbReference>
<comment type="caution">
    <text evidence="3">The sequence shown here is derived from an EMBL/GenBank/DDBJ whole genome shotgun (WGS) entry which is preliminary data.</text>
</comment>
<sequence>MNVLLLSGQLGSGGAPRVCHQIVRHLPDDIEVTVAYLGGRDGLVNKFEREGISVRRLGARSLSLASVRALNRHLRTHEYDLVHTHMISAGLIGRLLATRHGLPVVHTVHTNYTMRPIKAKVPDVLSAPFGDISVCVSESVAQSLPRYYQSETTVIYNCIDVDNIRARGKVPWENLEWTTNLDPNAPIVANVARYDPKKRRIDLVDSVRAITDKFPNVQLVLTGRRGDRQQRLAKRARELGVEDNVHFVGFVENPQSVYRHADVIALSSEAEGFSIGMLEAMAHRRPIVASKIPAFIDALGEEYPGFVCVQSPQELGVEICKTISNESHRTELISTICERIDQFSGKQAAKAYCKVYRSQLMDKDESKSVSD</sequence>
<dbReference type="SUPFAM" id="SSF53756">
    <property type="entry name" value="UDP-Glycosyltransferase/glycogen phosphorylase"/>
    <property type="match status" value="1"/>
</dbReference>
<keyword evidence="4" id="KW-1185">Reference proteome</keyword>
<feature type="domain" description="Glycosyltransferase subfamily 4-like N-terminal" evidence="2">
    <location>
        <begin position="13"/>
        <end position="162"/>
    </location>
</feature>
<dbReference type="PANTHER" id="PTHR12526">
    <property type="entry name" value="GLYCOSYLTRANSFERASE"/>
    <property type="match status" value="1"/>
</dbReference>
<dbReference type="PANTHER" id="PTHR12526:SF630">
    <property type="entry name" value="GLYCOSYLTRANSFERASE"/>
    <property type="match status" value="1"/>
</dbReference>
<dbReference type="RefSeq" id="WP_338008799.1">
    <property type="nucleotide sequence ID" value="NZ_JAOPKB010000014.1"/>
</dbReference>
<feature type="domain" description="Glycosyl transferase family 1" evidence="1">
    <location>
        <begin position="178"/>
        <end position="333"/>
    </location>
</feature>
<dbReference type="Pfam" id="PF00534">
    <property type="entry name" value="Glycos_transf_1"/>
    <property type="match status" value="1"/>
</dbReference>
<dbReference type="Pfam" id="PF13439">
    <property type="entry name" value="Glyco_transf_4"/>
    <property type="match status" value="1"/>
</dbReference>
<organism evidence="3 4">
    <name type="scientific">Natronoglomus mannanivorans</name>
    <dbReference type="NCBI Taxonomy" id="2979990"/>
    <lineage>
        <taxon>Archaea</taxon>
        <taxon>Methanobacteriati</taxon>
        <taxon>Methanobacteriota</taxon>
        <taxon>Stenosarchaea group</taxon>
        <taxon>Halobacteria</taxon>
        <taxon>Halobacteriales</taxon>
        <taxon>Natrialbaceae</taxon>
        <taxon>Natronoglomus</taxon>
    </lineage>
</organism>
<reference evidence="3 4" key="1">
    <citation type="submission" date="2022-09" db="EMBL/GenBank/DDBJ databases">
        <title>Enrichment on poylsaccharides allowed isolation of novel metabolic and taxonomic groups of Haloarchaea.</title>
        <authorList>
            <person name="Sorokin D.Y."/>
            <person name="Elcheninov A.G."/>
            <person name="Khizhniak T.V."/>
            <person name="Kolganova T.V."/>
            <person name="Kublanov I.V."/>
        </authorList>
    </citation>
    <scope>NUCLEOTIDE SEQUENCE [LARGE SCALE GENOMIC DNA]</scope>
    <source>
        <strain evidence="3 4">AArc-m2/3/4</strain>
    </source>
</reference>